<feature type="compositionally biased region" description="Basic residues" evidence="1">
    <location>
        <begin position="115"/>
        <end position="125"/>
    </location>
</feature>
<dbReference type="Gene3D" id="3.40.1740.10">
    <property type="entry name" value="VC0467-like"/>
    <property type="match status" value="1"/>
</dbReference>
<dbReference type="InterPro" id="IPR003774">
    <property type="entry name" value="AlgH-like"/>
</dbReference>
<feature type="chain" id="PRO_5044859993" evidence="2">
    <location>
        <begin position="20"/>
        <end position="455"/>
    </location>
</feature>
<dbReference type="AlphaFoldDB" id="A0ABD3PGZ7"/>
<reference evidence="3 4" key="1">
    <citation type="submission" date="2024-10" db="EMBL/GenBank/DDBJ databases">
        <title>Updated reference genomes for cyclostephanoid diatoms.</title>
        <authorList>
            <person name="Roberts W.R."/>
            <person name="Alverson A.J."/>
        </authorList>
    </citation>
    <scope>NUCLEOTIDE SEQUENCE [LARGE SCALE GENOMIC DNA]</scope>
    <source>
        <strain evidence="3 4">AJA010-31</strain>
    </source>
</reference>
<evidence type="ECO:0000256" key="1">
    <source>
        <dbReference type="SAM" id="MobiDB-lite"/>
    </source>
</evidence>
<evidence type="ECO:0000256" key="2">
    <source>
        <dbReference type="SAM" id="SignalP"/>
    </source>
</evidence>
<dbReference type="Proteomes" id="UP001530400">
    <property type="component" value="Unassembled WGS sequence"/>
</dbReference>
<feature type="region of interest" description="Disordered" evidence="1">
    <location>
        <begin position="106"/>
        <end position="127"/>
    </location>
</feature>
<keyword evidence="4" id="KW-1185">Reference proteome</keyword>
<keyword evidence="2" id="KW-0732">Signal</keyword>
<dbReference type="PANTHER" id="PTHR31984">
    <property type="entry name" value="TRANSPORTER, PUTATIVE (DUF179)-RELATED"/>
    <property type="match status" value="1"/>
</dbReference>
<dbReference type="Pfam" id="PF02622">
    <property type="entry name" value="DUF179"/>
    <property type="match status" value="1"/>
</dbReference>
<sequence>MAPSSRVLLLCTCLTTAAAFKSPSGTSGLIASRQNLHNRRRMKTHQPTDVTRRHLQKLFMNSENDDEYEDSLGDWRQFRMNLINSVDAPAASDGVSSIDGIELTTSQSSTTAVSTKKKERPKSVSRRNEEVLMAQNEDLGEEYLKGVWAHESTIAEVGGLVCRMPLEWELNNPSCDLYYRFQVFLDSFVDDNLEASPTEKRYNAAKQFLQQELEDVTSVANENGKIDPADLDKRKIEVLQLYLEQQQEWQNVCLVVEKNDRTGSAKTITINRPMAFKLSESLARLVLLGAFQATKMSEGTAVVEKREQSTKDTQLLLKFLAAFENECGVYVGGPNAMEEPATLIHGIADLPGAREICRGTGIYEGGIEAACDGVLSGKYKPLDFRFFIGYSSYENKELDNEVYMGKYQPVACSRPLVLKQCIQLPKPLWHEVLEFCGGELEEISLLELKKRVDLE</sequence>
<organism evidence="3 4">
    <name type="scientific">Cyclotella atomus</name>
    <dbReference type="NCBI Taxonomy" id="382360"/>
    <lineage>
        <taxon>Eukaryota</taxon>
        <taxon>Sar</taxon>
        <taxon>Stramenopiles</taxon>
        <taxon>Ochrophyta</taxon>
        <taxon>Bacillariophyta</taxon>
        <taxon>Coscinodiscophyceae</taxon>
        <taxon>Thalassiosirophycidae</taxon>
        <taxon>Stephanodiscales</taxon>
        <taxon>Stephanodiscaceae</taxon>
        <taxon>Cyclotella</taxon>
    </lineage>
</organism>
<dbReference type="PANTHER" id="PTHR31984:SF17">
    <property type="entry name" value="TRANSCRIPTIONAL REGULATOR"/>
    <property type="match status" value="1"/>
</dbReference>
<accession>A0ABD3PGZ7</accession>
<comment type="caution">
    <text evidence="3">The sequence shown here is derived from an EMBL/GenBank/DDBJ whole genome shotgun (WGS) entry which is preliminary data.</text>
</comment>
<feature type="signal peptide" evidence="2">
    <location>
        <begin position="1"/>
        <end position="19"/>
    </location>
</feature>
<protein>
    <submittedName>
        <fullName evidence="3">Uncharacterized protein</fullName>
    </submittedName>
</protein>
<dbReference type="EMBL" id="JALLPJ020000611">
    <property type="protein sequence ID" value="KAL3787390.1"/>
    <property type="molecule type" value="Genomic_DNA"/>
</dbReference>
<evidence type="ECO:0000313" key="4">
    <source>
        <dbReference type="Proteomes" id="UP001530400"/>
    </source>
</evidence>
<gene>
    <name evidence="3" type="ORF">ACHAWO_003163</name>
</gene>
<dbReference type="SUPFAM" id="SSF143456">
    <property type="entry name" value="VC0467-like"/>
    <property type="match status" value="1"/>
</dbReference>
<name>A0ABD3PGZ7_9STRA</name>
<evidence type="ECO:0000313" key="3">
    <source>
        <dbReference type="EMBL" id="KAL3787390.1"/>
    </source>
</evidence>
<proteinExistence type="predicted"/>